<organism evidence="1 2">
    <name type="scientific">Cohnella silvisoli</name>
    <dbReference type="NCBI Taxonomy" id="2873699"/>
    <lineage>
        <taxon>Bacteria</taxon>
        <taxon>Bacillati</taxon>
        <taxon>Bacillota</taxon>
        <taxon>Bacilli</taxon>
        <taxon>Bacillales</taxon>
        <taxon>Paenibacillaceae</taxon>
        <taxon>Cohnella</taxon>
    </lineage>
</organism>
<keyword evidence="2" id="KW-1185">Reference proteome</keyword>
<name>A0ABV1L2C4_9BACL</name>
<gene>
    <name evidence="1" type="ORF">QJS35_28955</name>
</gene>
<reference evidence="1 2" key="1">
    <citation type="journal article" date="2023" name="Genome Announc.">
        <title>Pan-Genome Analyses of the Genus Cohnella and Proposal of the Novel Species Cohnella silvisoli sp. nov., Isolated from Forest Soil.</title>
        <authorList>
            <person name="Wang C."/>
            <person name="Mao L."/>
            <person name="Bao G."/>
            <person name="Zhu H."/>
        </authorList>
    </citation>
    <scope>NUCLEOTIDE SEQUENCE [LARGE SCALE GENOMIC DNA]</scope>
    <source>
        <strain evidence="1 2">NL03-T5-1</strain>
    </source>
</reference>
<evidence type="ECO:0000313" key="1">
    <source>
        <dbReference type="EMBL" id="MEQ4486408.1"/>
    </source>
</evidence>
<comment type="caution">
    <text evidence="1">The sequence shown here is derived from an EMBL/GenBank/DDBJ whole genome shotgun (WGS) entry which is preliminary data.</text>
</comment>
<dbReference type="EMBL" id="JASKHM010000021">
    <property type="protein sequence ID" value="MEQ4486408.1"/>
    <property type="molecule type" value="Genomic_DNA"/>
</dbReference>
<protein>
    <submittedName>
        <fullName evidence="1">Uncharacterized protein</fullName>
    </submittedName>
</protein>
<proteinExistence type="predicted"/>
<accession>A0ABV1L2C4</accession>
<sequence>MNPERRKAHIRWTIAQNPVTITIHRTGKQRAGGGFQNVKTDLGPFIVRIFVDGSQTITESETIGTRQISKVYSLLADSGTDIQASPDIDDQFTVADYGTFVVKGVTPQIVKGIVCGYQVDLERVS</sequence>
<evidence type="ECO:0000313" key="2">
    <source>
        <dbReference type="Proteomes" id="UP001493487"/>
    </source>
</evidence>
<dbReference type="RefSeq" id="WP_232189497.1">
    <property type="nucleotide sequence ID" value="NZ_JAIOAP010000020.1"/>
</dbReference>
<dbReference type="Proteomes" id="UP001493487">
    <property type="component" value="Unassembled WGS sequence"/>
</dbReference>